<reference evidence="11" key="1">
    <citation type="submission" date="2022-04" db="EMBL/GenBank/DDBJ databases">
        <title>A functionally conserved STORR gene fusion in Papaver species that diverged 16.8 million years ago.</title>
        <authorList>
            <person name="Catania T."/>
        </authorList>
    </citation>
    <scope>NUCLEOTIDE SEQUENCE</scope>
    <source>
        <strain evidence="11">S-188037</strain>
    </source>
</reference>
<dbReference type="SUPFAM" id="SSF52540">
    <property type="entry name" value="P-loop containing nucleoside triphosphate hydrolases"/>
    <property type="match status" value="1"/>
</dbReference>
<organism evidence="11 12">
    <name type="scientific">Papaver atlanticum</name>
    <dbReference type="NCBI Taxonomy" id="357466"/>
    <lineage>
        <taxon>Eukaryota</taxon>
        <taxon>Viridiplantae</taxon>
        <taxon>Streptophyta</taxon>
        <taxon>Embryophyta</taxon>
        <taxon>Tracheophyta</taxon>
        <taxon>Spermatophyta</taxon>
        <taxon>Magnoliopsida</taxon>
        <taxon>Ranunculales</taxon>
        <taxon>Papaveraceae</taxon>
        <taxon>Papaveroideae</taxon>
        <taxon>Papaver</taxon>
    </lineage>
</organism>
<keyword evidence="6" id="KW-0862">Zinc</keyword>
<dbReference type="InterPro" id="IPR013083">
    <property type="entry name" value="Znf_RING/FYVE/PHD"/>
</dbReference>
<evidence type="ECO:0000259" key="10">
    <source>
        <dbReference type="PROSITE" id="PS51194"/>
    </source>
</evidence>
<evidence type="ECO:0000256" key="8">
    <source>
        <dbReference type="PROSITE-ProRule" id="PRU00175"/>
    </source>
</evidence>
<evidence type="ECO:0000256" key="2">
    <source>
        <dbReference type="ARBA" id="ARBA00022741"/>
    </source>
</evidence>
<dbReference type="InterPro" id="IPR001841">
    <property type="entry name" value="Znf_RING"/>
</dbReference>
<dbReference type="CDD" id="cd18793">
    <property type="entry name" value="SF2_C_SNF"/>
    <property type="match status" value="1"/>
</dbReference>
<keyword evidence="2" id="KW-0547">Nucleotide-binding</keyword>
<dbReference type="GO" id="GO:0005524">
    <property type="term" value="F:ATP binding"/>
    <property type="evidence" value="ECO:0007669"/>
    <property type="project" value="UniProtKB-KW"/>
</dbReference>
<keyword evidence="7" id="KW-0067">ATP-binding</keyword>
<dbReference type="Pfam" id="PF00271">
    <property type="entry name" value="Helicase_C"/>
    <property type="match status" value="1"/>
</dbReference>
<dbReference type="AlphaFoldDB" id="A0AAD4SN03"/>
<dbReference type="PROSITE" id="PS50089">
    <property type="entry name" value="ZF_RING_2"/>
    <property type="match status" value="1"/>
</dbReference>
<evidence type="ECO:0000256" key="4">
    <source>
        <dbReference type="ARBA" id="ARBA00022801"/>
    </source>
</evidence>
<dbReference type="EMBL" id="JAJJMB010009125">
    <property type="protein sequence ID" value="KAI3915892.1"/>
    <property type="molecule type" value="Genomic_DNA"/>
</dbReference>
<keyword evidence="4" id="KW-0378">Hydrolase</keyword>
<dbReference type="InterPro" id="IPR027417">
    <property type="entry name" value="P-loop_NTPase"/>
</dbReference>
<dbReference type="GO" id="GO:0016787">
    <property type="term" value="F:hydrolase activity"/>
    <property type="evidence" value="ECO:0007669"/>
    <property type="project" value="UniProtKB-KW"/>
</dbReference>
<dbReference type="GO" id="GO:0006281">
    <property type="term" value="P:DNA repair"/>
    <property type="evidence" value="ECO:0007669"/>
    <property type="project" value="TreeGrafter"/>
</dbReference>
<dbReference type="Gene3D" id="3.30.40.10">
    <property type="entry name" value="Zinc/RING finger domain, C3HC4 (zinc finger)"/>
    <property type="match status" value="1"/>
</dbReference>
<dbReference type="InterPro" id="IPR017907">
    <property type="entry name" value="Znf_RING_CS"/>
</dbReference>
<dbReference type="InterPro" id="IPR049730">
    <property type="entry name" value="SNF2/RAD54-like_C"/>
</dbReference>
<dbReference type="GO" id="GO:0005634">
    <property type="term" value="C:nucleus"/>
    <property type="evidence" value="ECO:0007669"/>
    <property type="project" value="TreeGrafter"/>
</dbReference>
<evidence type="ECO:0000256" key="1">
    <source>
        <dbReference type="ARBA" id="ARBA00022723"/>
    </source>
</evidence>
<evidence type="ECO:0000256" key="7">
    <source>
        <dbReference type="ARBA" id="ARBA00022840"/>
    </source>
</evidence>
<evidence type="ECO:0000259" key="9">
    <source>
        <dbReference type="PROSITE" id="PS50089"/>
    </source>
</evidence>
<evidence type="ECO:0000256" key="6">
    <source>
        <dbReference type="ARBA" id="ARBA00022833"/>
    </source>
</evidence>
<evidence type="ECO:0000313" key="11">
    <source>
        <dbReference type="EMBL" id="KAI3915892.1"/>
    </source>
</evidence>
<feature type="domain" description="Helicase C-terminal" evidence="10">
    <location>
        <begin position="203"/>
        <end position="362"/>
    </location>
</feature>
<dbReference type="Gene3D" id="3.40.50.300">
    <property type="entry name" value="P-loop containing nucleotide triphosphate hydrolases"/>
    <property type="match status" value="1"/>
</dbReference>
<sequence>MEWYRVILDDAHVLRRWNLKDQRLLHLKAQCKWVVTVKFHWQSLVQRPLKNGKLSDEERVRYDHKELDCQEAVQTYIRLGRAVAEYSSILATVQRLRELCNDVDSCPSEMLLYVNLADVSKNPKLLQKLFSKLREDYLDCPICISPLSDIVITCCGHIFCKKCILKALNLKHKNGHFPMSRHHLSKSDLFSSPSEEPRNDEYEIDNVAVSLPGRSGSITYSSKMLVLLIEPLKSAGFGILRLDGTTSAKRRDDVIQKFNNQDSESPIVLLVEFKPSVSGIDLSAASRAYMLEPWLEPVVEEQAMDRLHRIGQQDLKIVRLVTRKSIEERILQLHEWKKNLVKQGASAKNNMNQKQLHTEEFRIIMGVTTTC</sequence>
<dbReference type="Proteomes" id="UP001202328">
    <property type="component" value="Unassembled WGS sequence"/>
</dbReference>
<keyword evidence="12" id="KW-1185">Reference proteome</keyword>
<dbReference type="SUPFAM" id="SSF57850">
    <property type="entry name" value="RING/U-box"/>
    <property type="match status" value="1"/>
</dbReference>
<gene>
    <name evidence="11" type="ORF">MKW98_004333</name>
</gene>
<accession>A0AAD4SN03</accession>
<dbReference type="InterPro" id="IPR050628">
    <property type="entry name" value="SNF2_RAD54_helicase_TF"/>
</dbReference>
<evidence type="ECO:0000256" key="5">
    <source>
        <dbReference type="ARBA" id="ARBA00022806"/>
    </source>
</evidence>
<keyword evidence="3 8" id="KW-0863">Zinc-finger</keyword>
<dbReference type="PROSITE" id="PS51194">
    <property type="entry name" value="HELICASE_CTER"/>
    <property type="match status" value="1"/>
</dbReference>
<dbReference type="GO" id="GO:0004386">
    <property type="term" value="F:helicase activity"/>
    <property type="evidence" value="ECO:0007669"/>
    <property type="project" value="UniProtKB-KW"/>
</dbReference>
<dbReference type="InterPro" id="IPR001650">
    <property type="entry name" value="Helicase_C-like"/>
</dbReference>
<feature type="domain" description="RING-type" evidence="9">
    <location>
        <begin position="140"/>
        <end position="181"/>
    </location>
</feature>
<protein>
    <submittedName>
        <fullName evidence="11">Uncharacterized protein</fullName>
    </submittedName>
</protein>
<name>A0AAD4SN03_9MAGN</name>
<dbReference type="GO" id="GO:0008270">
    <property type="term" value="F:zinc ion binding"/>
    <property type="evidence" value="ECO:0007669"/>
    <property type="project" value="UniProtKB-KW"/>
</dbReference>
<comment type="caution">
    <text evidence="11">The sequence shown here is derived from an EMBL/GenBank/DDBJ whole genome shotgun (WGS) entry which is preliminary data.</text>
</comment>
<dbReference type="PROSITE" id="PS00518">
    <property type="entry name" value="ZF_RING_1"/>
    <property type="match status" value="1"/>
</dbReference>
<proteinExistence type="predicted"/>
<evidence type="ECO:0000313" key="12">
    <source>
        <dbReference type="Proteomes" id="UP001202328"/>
    </source>
</evidence>
<keyword evidence="5" id="KW-0347">Helicase</keyword>
<keyword evidence="1" id="KW-0479">Metal-binding</keyword>
<dbReference type="GO" id="GO:0008094">
    <property type="term" value="F:ATP-dependent activity, acting on DNA"/>
    <property type="evidence" value="ECO:0007669"/>
    <property type="project" value="TreeGrafter"/>
</dbReference>
<dbReference type="PANTHER" id="PTHR45626">
    <property type="entry name" value="TRANSCRIPTION TERMINATION FACTOR 2-RELATED"/>
    <property type="match status" value="1"/>
</dbReference>
<evidence type="ECO:0000256" key="3">
    <source>
        <dbReference type="ARBA" id="ARBA00022771"/>
    </source>
</evidence>
<dbReference type="PANTHER" id="PTHR45626:SF17">
    <property type="entry name" value="HELICASE-LIKE TRANSCRIPTION FACTOR"/>
    <property type="match status" value="1"/>
</dbReference>
<dbReference type="SMART" id="SM00490">
    <property type="entry name" value="HELICc"/>
    <property type="match status" value="1"/>
</dbReference>
<dbReference type="Pfam" id="PF13923">
    <property type="entry name" value="zf-C3HC4_2"/>
    <property type="match status" value="1"/>
</dbReference>